<dbReference type="Pfam" id="PF03453">
    <property type="entry name" value="MoeA_N"/>
    <property type="match status" value="1"/>
</dbReference>
<evidence type="ECO:0000256" key="6">
    <source>
        <dbReference type="ARBA" id="ARBA00022679"/>
    </source>
</evidence>
<evidence type="ECO:0000313" key="13">
    <source>
        <dbReference type="EMBL" id="MVX57290.1"/>
    </source>
</evidence>
<comment type="pathway">
    <text evidence="3 11">Cofactor biosynthesis; molybdopterin biosynthesis.</text>
</comment>
<dbReference type="PANTHER" id="PTHR10192:SF5">
    <property type="entry name" value="GEPHYRIN"/>
    <property type="match status" value="1"/>
</dbReference>
<evidence type="ECO:0000256" key="9">
    <source>
        <dbReference type="ARBA" id="ARBA00023150"/>
    </source>
</evidence>
<evidence type="ECO:0000256" key="4">
    <source>
        <dbReference type="ARBA" id="ARBA00010763"/>
    </source>
</evidence>
<reference evidence="13 14" key="1">
    <citation type="submission" date="2019-12" db="EMBL/GenBank/DDBJ databases">
        <title>Microbes associate with the intestines of laboratory mice.</title>
        <authorList>
            <person name="Navarre W."/>
            <person name="Wong E."/>
        </authorList>
    </citation>
    <scope>NUCLEOTIDE SEQUENCE [LARGE SCALE GENOMIC DNA]</scope>
    <source>
        <strain evidence="13 14">NM82_D38</strain>
    </source>
</reference>
<dbReference type="InterPro" id="IPR001453">
    <property type="entry name" value="MoaB/Mog_dom"/>
</dbReference>
<dbReference type="SUPFAM" id="SSF63867">
    <property type="entry name" value="MoeA C-terminal domain-like"/>
    <property type="match status" value="1"/>
</dbReference>
<dbReference type="CDD" id="cd00887">
    <property type="entry name" value="MoeA"/>
    <property type="match status" value="1"/>
</dbReference>
<protein>
    <recommendedName>
        <fullName evidence="11">Molybdopterin molybdenumtransferase</fullName>
        <ecNumber evidence="11">2.10.1.1</ecNumber>
    </recommendedName>
</protein>
<proteinExistence type="inferred from homology"/>
<evidence type="ECO:0000256" key="3">
    <source>
        <dbReference type="ARBA" id="ARBA00005046"/>
    </source>
</evidence>
<comment type="cofactor">
    <cofactor evidence="1 11">
        <name>Mg(2+)</name>
        <dbReference type="ChEBI" id="CHEBI:18420"/>
    </cofactor>
</comment>
<dbReference type="Pfam" id="PF00994">
    <property type="entry name" value="MoCF_biosynth"/>
    <property type="match status" value="1"/>
</dbReference>
<dbReference type="PANTHER" id="PTHR10192">
    <property type="entry name" value="MOLYBDOPTERIN BIOSYNTHESIS PROTEIN"/>
    <property type="match status" value="1"/>
</dbReference>
<keyword evidence="6 11" id="KW-0808">Transferase</keyword>
<dbReference type="Gene3D" id="3.40.980.10">
    <property type="entry name" value="MoaB/Mog-like domain"/>
    <property type="match status" value="1"/>
</dbReference>
<feature type="domain" description="MoaB/Mog" evidence="12">
    <location>
        <begin position="176"/>
        <end position="313"/>
    </location>
</feature>
<dbReference type="InterPro" id="IPR038987">
    <property type="entry name" value="MoeA-like"/>
</dbReference>
<dbReference type="SUPFAM" id="SSF53218">
    <property type="entry name" value="Molybdenum cofactor biosynthesis proteins"/>
    <property type="match status" value="1"/>
</dbReference>
<accession>A0A6L6YHZ5</accession>
<comment type="similarity">
    <text evidence="4 11">Belongs to the MoeA family.</text>
</comment>
<dbReference type="Proteomes" id="UP000472580">
    <property type="component" value="Unassembled WGS sequence"/>
</dbReference>
<comment type="catalytic activity">
    <reaction evidence="10">
        <text>adenylyl-molybdopterin + molybdate = Mo-molybdopterin + AMP + H(+)</text>
        <dbReference type="Rhea" id="RHEA:35047"/>
        <dbReference type="ChEBI" id="CHEBI:15378"/>
        <dbReference type="ChEBI" id="CHEBI:36264"/>
        <dbReference type="ChEBI" id="CHEBI:62727"/>
        <dbReference type="ChEBI" id="CHEBI:71302"/>
        <dbReference type="ChEBI" id="CHEBI:456215"/>
        <dbReference type="EC" id="2.10.1.1"/>
    </reaction>
</comment>
<dbReference type="AlphaFoldDB" id="A0A6L6YHZ5"/>
<dbReference type="InterPro" id="IPR036425">
    <property type="entry name" value="MoaB/Mog-like_dom_sf"/>
</dbReference>
<dbReference type="NCBIfam" id="NF045515">
    <property type="entry name" value="Glp_gephyrin"/>
    <property type="match status" value="1"/>
</dbReference>
<evidence type="ECO:0000256" key="1">
    <source>
        <dbReference type="ARBA" id="ARBA00001946"/>
    </source>
</evidence>
<dbReference type="SUPFAM" id="SSF63882">
    <property type="entry name" value="MoeA N-terminal region -like"/>
    <property type="match status" value="1"/>
</dbReference>
<dbReference type="Pfam" id="PF03454">
    <property type="entry name" value="MoeA_C"/>
    <property type="match status" value="1"/>
</dbReference>
<dbReference type="EC" id="2.10.1.1" evidence="11"/>
<evidence type="ECO:0000256" key="2">
    <source>
        <dbReference type="ARBA" id="ARBA00002901"/>
    </source>
</evidence>
<evidence type="ECO:0000256" key="5">
    <source>
        <dbReference type="ARBA" id="ARBA00022505"/>
    </source>
</evidence>
<dbReference type="OrthoDB" id="9804758at2"/>
<dbReference type="FunFam" id="3.40.980.10:FF:000004">
    <property type="entry name" value="Molybdopterin molybdenumtransferase"/>
    <property type="match status" value="1"/>
</dbReference>
<dbReference type="NCBIfam" id="TIGR00177">
    <property type="entry name" value="molyb_syn"/>
    <property type="match status" value="1"/>
</dbReference>
<sequence length="397" mass="43007">MLTVEEAKEKILEGAEVASDVEEVVTLYAPGRILAEDIVSQIQVPPMDNSQMDGYAVRAAELADGRRAFSVSQKIFAGHVGTKLENGTCARIFTGAPIPEGADAVIPQEEAVELEDGTVEFKNAPKAGDWIRRAGCDIDIGDTVLRKGDRLTPPALGVAASIGRATVKVYRPIRVSLFFTGDELAMPGEERVEGGIYNSNRFVLRALLHQLGCDVVDYGNIPDSFEDTLEAFRKAARKSDLIITSGGISVGEADYTKRAVDSLGSMQMWRIAVKPGKPVGKGSVLGVPFIGLPGNPVSGFVTFLLFAQPLILRLSGRNQVDVKGYMLPLNFDLKGGSRREFIRVRRNAEGSLENYRTQNSAVLSSCTWADGLADIPAEAQLKKGDLVRYIPFSEFNL</sequence>
<dbReference type="Gene3D" id="2.170.190.11">
    <property type="entry name" value="Molybdopterin biosynthesis moea protein, domain 3"/>
    <property type="match status" value="1"/>
</dbReference>
<gene>
    <name evidence="13" type="ORF">E5987_08755</name>
</gene>
<dbReference type="InterPro" id="IPR005111">
    <property type="entry name" value="MoeA_C_domain_IV"/>
</dbReference>
<dbReference type="EMBL" id="WSRP01000026">
    <property type="protein sequence ID" value="MVX57290.1"/>
    <property type="molecule type" value="Genomic_DNA"/>
</dbReference>
<dbReference type="UniPathway" id="UPA00344"/>
<comment type="function">
    <text evidence="2 11">Catalyzes the insertion of molybdate into adenylated molybdopterin with the concomitant release of AMP.</text>
</comment>
<dbReference type="GO" id="GO:0005829">
    <property type="term" value="C:cytosol"/>
    <property type="evidence" value="ECO:0007669"/>
    <property type="project" value="TreeGrafter"/>
</dbReference>
<keyword evidence="5 11" id="KW-0500">Molybdenum</keyword>
<dbReference type="SMART" id="SM00852">
    <property type="entry name" value="MoCF_biosynth"/>
    <property type="match status" value="1"/>
</dbReference>
<evidence type="ECO:0000256" key="11">
    <source>
        <dbReference type="RuleBase" id="RU365090"/>
    </source>
</evidence>
<evidence type="ECO:0000256" key="7">
    <source>
        <dbReference type="ARBA" id="ARBA00022723"/>
    </source>
</evidence>
<evidence type="ECO:0000256" key="8">
    <source>
        <dbReference type="ARBA" id="ARBA00022842"/>
    </source>
</evidence>
<keyword evidence="8 11" id="KW-0460">Magnesium</keyword>
<dbReference type="RefSeq" id="WP_160335714.1">
    <property type="nucleotide sequence ID" value="NZ_WSRP01000026.1"/>
</dbReference>
<evidence type="ECO:0000313" key="14">
    <source>
        <dbReference type="Proteomes" id="UP000472580"/>
    </source>
</evidence>
<evidence type="ECO:0000259" key="12">
    <source>
        <dbReference type="SMART" id="SM00852"/>
    </source>
</evidence>
<organism evidence="13 14">
    <name type="scientific">Parasutterella muris</name>
    <dbReference type="NCBI Taxonomy" id="2565572"/>
    <lineage>
        <taxon>Bacteria</taxon>
        <taxon>Pseudomonadati</taxon>
        <taxon>Pseudomonadota</taxon>
        <taxon>Betaproteobacteria</taxon>
        <taxon>Burkholderiales</taxon>
        <taxon>Sutterellaceae</taxon>
        <taxon>Parasutterella</taxon>
    </lineage>
</organism>
<comment type="caution">
    <text evidence="13">The sequence shown here is derived from an EMBL/GenBank/DDBJ whole genome shotgun (WGS) entry which is preliminary data.</text>
</comment>
<dbReference type="InterPro" id="IPR005110">
    <property type="entry name" value="MoeA_linker/N"/>
</dbReference>
<dbReference type="GO" id="GO:0006777">
    <property type="term" value="P:Mo-molybdopterin cofactor biosynthetic process"/>
    <property type="evidence" value="ECO:0007669"/>
    <property type="project" value="UniProtKB-UniRule"/>
</dbReference>
<keyword evidence="7 11" id="KW-0479">Metal-binding</keyword>
<dbReference type="GO" id="GO:0061599">
    <property type="term" value="F:molybdopterin molybdotransferase activity"/>
    <property type="evidence" value="ECO:0007669"/>
    <property type="project" value="UniProtKB-UniRule"/>
</dbReference>
<keyword evidence="14" id="KW-1185">Reference proteome</keyword>
<dbReference type="Gene3D" id="2.40.340.10">
    <property type="entry name" value="MoeA, C-terminal, domain IV"/>
    <property type="match status" value="1"/>
</dbReference>
<dbReference type="Gene3D" id="3.90.105.10">
    <property type="entry name" value="Molybdopterin biosynthesis moea protein, domain 2"/>
    <property type="match status" value="1"/>
</dbReference>
<dbReference type="InterPro" id="IPR036135">
    <property type="entry name" value="MoeA_linker/N_sf"/>
</dbReference>
<keyword evidence="9 11" id="KW-0501">Molybdenum cofactor biosynthesis</keyword>
<dbReference type="InterPro" id="IPR036688">
    <property type="entry name" value="MoeA_C_domain_IV_sf"/>
</dbReference>
<dbReference type="GO" id="GO:0046872">
    <property type="term" value="F:metal ion binding"/>
    <property type="evidence" value="ECO:0007669"/>
    <property type="project" value="UniProtKB-UniRule"/>
</dbReference>
<name>A0A6L6YHZ5_9BURK</name>
<evidence type="ECO:0000256" key="10">
    <source>
        <dbReference type="ARBA" id="ARBA00047317"/>
    </source>
</evidence>